<proteinExistence type="predicted"/>
<name>A0A2N0NBC3_9GLOM</name>
<dbReference type="EMBL" id="LLXJ01013367">
    <property type="protein sequence ID" value="PKB91882.1"/>
    <property type="molecule type" value="Genomic_DNA"/>
</dbReference>
<reference evidence="1 2" key="1">
    <citation type="submission" date="2016-04" db="EMBL/GenBank/DDBJ databases">
        <title>Genome analyses suggest a sexual origin of heterokaryosis in a supposedly ancient asexual fungus.</title>
        <authorList>
            <person name="Ropars J."/>
            <person name="Sedzielewska K."/>
            <person name="Noel J."/>
            <person name="Charron P."/>
            <person name="Farinelli L."/>
            <person name="Marton T."/>
            <person name="Kruger M."/>
            <person name="Pelin A."/>
            <person name="Brachmann A."/>
            <person name="Corradi N."/>
        </authorList>
    </citation>
    <scope>NUCLEOTIDE SEQUENCE [LARGE SCALE GENOMIC DNA]</scope>
    <source>
        <strain evidence="1 2">A5</strain>
    </source>
</reference>
<accession>A0A2N0NBC3</accession>
<dbReference type="AlphaFoldDB" id="A0A2N0NBC3"/>
<protein>
    <submittedName>
        <fullName evidence="1">Uncharacterized protein</fullName>
    </submittedName>
</protein>
<comment type="caution">
    <text evidence="1">The sequence shown here is derived from an EMBL/GenBank/DDBJ whole genome shotgun (WGS) entry which is preliminary data.</text>
</comment>
<organism evidence="1 2">
    <name type="scientific">Rhizophagus irregularis</name>
    <dbReference type="NCBI Taxonomy" id="588596"/>
    <lineage>
        <taxon>Eukaryota</taxon>
        <taxon>Fungi</taxon>
        <taxon>Fungi incertae sedis</taxon>
        <taxon>Mucoromycota</taxon>
        <taxon>Glomeromycotina</taxon>
        <taxon>Glomeromycetes</taxon>
        <taxon>Glomerales</taxon>
        <taxon>Glomeraceae</taxon>
        <taxon>Rhizophagus</taxon>
    </lineage>
</organism>
<evidence type="ECO:0000313" key="2">
    <source>
        <dbReference type="Proteomes" id="UP000232722"/>
    </source>
</evidence>
<sequence>VKRYTYIEYLCFTTICDTNNSTVPFCNLKNNKSVAPQCTKRNTYKDWTEDETVEPKDYI</sequence>
<feature type="non-terminal residue" evidence="1">
    <location>
        <position position="1"/>
    </location>
</feature>
<reference evidence="1 2" key="2">
    <citation type="submission" date="2017-09" db="EMBL/GenBank/DDBJ databases">
        <title>Extensive intraspecific genome diversity in a model arbuscular mycorrhizal fungus.</title>
        <authorList>
            <person name="Chen E.C."/>
            <person name="Morin E."/>
            <person name="Beaudet D."/>
            <person name="Noel J."/>
            <person name="Ndikumana S."/>
            <person name="Charron P."/>
            <person name="St-Onge C."/>
            <person name="Giorgi J."/>
            <person name="Grigoriev I.V."/>
            <person name="Roux C."/>
            <person name="Martin F.M."/>
            <person name="Corradi N."/>
        </authorList>
    </citation>
    <scope>NUCLEOTIDE SEQUENCE [LARGE SCALE GENOMIC DNA]</scope>
    <source>
        <strain evidence="1 2">A5</strain>
    </source>
</reference>
<evidence type="ECO:0000313" key="1">
    <source>
        <dbReference type="EMBL" id="PKB91882.1"/>
    </source>
</evidence>
<dbReference type="Proteomes" id="UP000232722">
    <property type="component" value="Unassembled WGS sequence"/>
</dbReference>
<gene>
    <name evidence="1" type="ORF">RhiirA5_447119</name>
</gene>